<dbReference type="AlphaFoldDB" id="A0A4Q7PFE0"/>
<feature type="domain" description="Insecticidal crystal toxin" evidence="3">
    <location>
        <begin position="222"/>
        <end position="402"/>
    </location>
</feature>
<dbReference type="NCBIfam" id="TIGR04183">
    <property type="entry name" value="Por_Secre_tail"/>
    <property type="match status" value="1"/>
</dbReference>
<sequence length="687" mass="77606">MNRILLLSVLFLMNTFYAIQAQYNLGDFYKYYQRITVKDVGRVLDQELGQYDGNVYVANHHGGNNQQWVVMPTYIKVKQGNVEISRDHIIASKHNGKVLDVHHSKNLYCYPSFHGGDNQVFSLNSRPSDYFEIASPAYIGKLMDRTGSSRNRDPFNHPDQHKDNLYFYNAHGGSNQQFRLTNRTSIPNRISSLRYARTTQTPKPPNPTGFYNPVALETQETFISETLIPYALVKNDAGFPPNIQVQRSPYYKIERTQFYQLPQAVGDTQTQPDQIYRPGETITRTIKVKAGVKQSKVTEIFRKINVAFTSGQEISANIPKTPISLKSTRSLSSAFELSEKTITSLEETYEKEESISTTFEVPETLRAVHYVLVDRYRLKRLDGTVILQWDVKTKIKHVATYPEANVTGDPGGRSFRIQPKTTTNSYPICWRDVVGLQVNGNSLKKTNTTSWWNAGAASTGKLPSGKDGWIEMTASETNTYRMFGLSQTNPDATWNSIQYNFYLMTGGNIKIYESGVFKANGGTYKVGDKIRVERKGSKIYYKKNGVVIYSSNTNPFTSLMADVSLYTPNATITNARATFTCFVRSQDMVSEEIQNAKEPLGESNLTKLSVSVYPNPGNGLFTLDLNQRVKEVSIQLYAVNGALVYDKKYSGDVLNKVEIDITSQTEGVYFLKIQSGNEMITKKLIKK</sequence>
<dbReference type="Gene3D" id="2.80.10.50">
    <property type="match status" value="1"/>
</dbReference>
<dbReference type="Pfam" id="PF14200">
    <property type="entry name" value="RicinB_lectin_2"/>
    <property type="match status" value="1"/>
</dbReference>
<dbReference type="InterPro" id="IPR026444">
    <property type="entry name" value="Secre_tail"/>
</dbReference>
<feature type="signal peptide" evidence="2">
    <location>
        <begin position="1"/>
        <end position="21"/>
    </location>
</feature>
<keyword evidence="7" id="KW-1185">Reference proteome</keyword>
<accession>A0A4Q7PFE0</accession>
<feature type="chain" id="PRO_5020741380" evidence="2">
    <location>
        <begin position="22"/>
        <end position="687"/>
    </location>
</feature>
<evidence type="ECO:0000313" key="6">
    <source>
        <dbReference type="EMBL" id="RZS99035.1"/>
    </source>
</evidence>
<organism evidence="6 7">
    <name type="scientific">Aquimarina brevivitae</name>
    <dbReference type="NCBI Taxonomy" id="323412"/>
    <lineage>
        <taxon>Bacteria</taxon>
        <taxon>Pseudomonadati</taxon>
        <taxon>Bacteroidota</taxon>
        <taxon>Flavobacteriia</taxon>
        <taxon>Flavobacteriales</taxon>
        <taxon>Flavobacteriaceae</taxon>
        <taxon>Aquimarina</taxon>
    </lineage>
</organism>
<evidence type="ECO:0000256" key="2">
    <source>
        <dbReference type="SAM" id="SignalP"/>
    </source>
</evidence>
<proteinExistence type="predicted"/>
<dbReference type="InterPro" id="IPR008872">
    <property type="entry name" value="Toxin_P42"/>
</dbReference>
<dbReference type="RefSeq" id="WP_130284900.1">
    <property type="nucleotide sequence ID" value="NZ_SGXE01000001.1"/>
</dbReference>
<reference evidence="6 7" key="1">
    <citation type="submission" date="2019-02" db="EMBL/GenBank/DDBJ databases">
        <title>Genomic Encyclopedia of Type Strains, Phase IV (KMG-IV): sequencing the most valuable type-strain genomes for metagenomic binning, comparative biology and taxonomic classification.</title>
        <authorList>
            <person name="Goeker M."/>
        </authorList>
    </citation>
    <scope>NUCLEOTIDE SEQUENCE [LARGE SCALE GENOMIC DNA]</scope>
    <source>
        <strain evidence="6 7">DSM 17196</strain>
    </source>
</reference>
<dbReference type="CDD" id="cd00161">
    <property type="entry name" value="beta-trefoil_Ricin-like"/>
    <property type="match status" value="1"/>
</dbReference>
<evidence type="ECO:0000259" key="4">
    <source>
        <dbReference type="Pfam" id="PF14200"/>
    </source>
</evidence>
<gene>
    <name evidence="6" type="ORF">EV197_0239</name>
</gene>
<evidence type="ECO:0000256" key="1">
    <source>
        <dbReference type="ARBA" id="ARBA00022729"/>
    </source>
</evidence>
<comment type="caution">
    <text evidence="6">The sequence shown here is derived from an EMBL/GenBank/DDBJ whole genome shotgun (WGS) entry which is preliminary data.</text>
</comment>
<protein>
    <submittedName>
        <fullName evidence="6">Putative secreted protein (Por secretion system target)</fullName>
    </submittedName>
</protein>
<dbReference type="SUPFAM" id="SSF50370">
    <property type="entry name" value="Ricin B-like lectins"/>
    <property type="match status" value="1"/>
</dbReference>
<feature type="domain" description="Ricin B lectin" evidence="4">
    <location>
        <begin position="64"/>
        <end position="151"/>
    </location>
</feature>
<dbReference type="Pfam" id="PF18962">
    <property type="entry name" value="Por_Secre_tail"/>
    <property type="match status" value="1"/>
</dbReference>
<keyword evidence="1 2" id="KW-0732">Signal</keyword>
<name>A0A4Q7PFE0_9FLAO</name>
<dbReference type="GO" id="GO:0090729">
    <property type="term" value="F:toxin activity"/>
    <property type="evidence" value="ECO:0007669"/>
    <property type="project" value="InterPro"/>
</dbReference>
<dbReference type="Proteomes" id="UP000292262">
    <property type="component" value="Unassembled WGS sequence"/>
</dbReference>
<dbReference type="OrthoDB" id="1155193at2"/>
<dbReference type="Pfam" id="PF05431">
    <property type="entry name" value="Toxin_10"/>
    <property type="match status" value="1"/>
</dbReference>
<dbReference type="EMBL" id="SGXE01000001">
    <property type="protein sequence ID" value="RZS99035.1"/>
    <property type="molecule type" value="Genomic_DNA"/>
</dbReference>
<evidence type="ECO:0000259" key="5">
    <source>
        <dbReference type="Pfam" id="PF18962"/>
    </source>
</evidence>
<evidence type="ECO:0000259" key="3">
    <source>
        <dbReference type="Pfam" id="PF05431"/>
    </source>
</evidence>
<dbReference type="InterPro" id="IPR035992">
    <property type="entry name" value="Ricin_B-like_lectins"/>
</dbReference>
<dbReference type="InterPro" id="IPR000772">
    <property type="entry name" value="Ricin_B_lectin"/>
</dbReference>
<feature type="domain" description="Secretion system C-terminal sorting" evidence="5">
    <location>
        <begin position="612"/>
        <end position="685"/>
    </location>
</feature>
<evidence type="ECO:0000313" key="7">
    <source>
        <dbReference type="Proteomes" id="UP000292262"/>
    </source>
</evidence>